<evidence type="ECO:0000256" key="2">
    <source>
        <dbReference type="ARBA" id="ARBA00023002"/>
    </source>
</evidence>
<keyword evidence="7" id="KW-1185">Reference proteome</keyword>
<dbReference type="GO" id="GO:0005737">
    <property type="term" value="C:cytoplasm"/>
    <property type="evidence" value="ECO:0007669"/>
    <property type="project" value="TreeGrafter"/>
</dbReference>
<dbReference type="PANTHER" id="PTHR10173">
    <property type="entry name" value="METHIONINE SULFOXIDE REDUCTASE"/>
    <property type="match status" value="1"/>
</dbReference>
<keyword evidence="2" id="KW-0560">Oxidoreductase</keyword>
<evidence type="ECO:0000313" key="7">
    <source>
        <dbReference type="Proteomes" id="UP000199603"/>
    </source>
</evidence>
<name>A0A1G6U2A9_9GAMM</name>
<dbReference type="EC" id="1.8.4.12" evidence="1"/>
<dbReference type="InterPro" id="IPR011057">
    <property type="entry name" value="Mss4-like_sf"/>
</dbReference>
<dbReference type="AlphaFoldDB" id="A0A1G6U2A9"/>
<dbReference type="SUPFAM" id="SSF51316">
    <property type="entry name" value="Mss4-like"/>
    <property type="match status" value="1"/>
</dbReference>
<dbReference type="OrthoDB" id="9785497at2"/>
<comment type="catalytic activity">
    <reaction evidence="3">
        <text>L-methionyl-[protein] + [thioredoxin]-disulfide + H2O = L-methionyl-(R)-S-oxide-[protein] + [thioredoxin]-dithiol</text>
        <dbReference type="Rhea" id="RHEA:24164"/>
        <dbReference type="Rhea" id="RHEA-COMP:10698"/>
        <dbReference type="Rhea" id="RHEA-COMP:10700"/>
        <dbReference type="Rhea" id="RHEA-COMP:12313"/>
        <dbReference type="Rhea" id="RHEA-COMP:12314"/>
        <dbReference type="ChEBI" id="CHEBI:15377"/>
        <dbReference type="ChEBI" id="CHEBI:16044"/>
        <dbReference type="ChEBI" id="CHEBI:29950"/>
        <dbReference type="ChEBI" id="CHEBI:45764"/>
        <dbReference type="ChEBI" id="CHEBI:50058"/>
        <dbReference type="EC" id="1.8.4.12"/>
    </reaction>
</comment>
<feature type="domain" description="MsrB" evidence="5">
    <location>
        <begin position="47"/>
        <end position="168"/>
    </location>
</feature>
<dbReference type="Proteomes" id="UP000199603">
    <property type="component" value="Unassembled WGS sequence"/>
</dbReference>
<keyword evidence="4" id="KW-0732">Signal</keyword>
<feature type="chain" id="PRO_5011620344" description="peptide-methionine (R)-S-oxide reductase" evidence="4">
    <location>
        <begin position="22"/>
        <end position="177"/>
    </location>
</feature>
<evidence type="ECO:0000256" key="3">
    <source>
        <dbReference type="ARBA" id="ARBA00048488"/>
    </source>
</evidence>
<dbReference type="EMBL" id="FNAG01000002">
    <property type="protein sequence ID" value="SDD35334.1"/>
    <property type="molecule type" value="Genomic_DNA"/>
</dbReference>
<dbReference type="GO" id="GO:0033743">
    <property type="term" value="F:peptide-methionine (R)-S-oxide reductase activity"/>
    <property type="evidence" value="ECO:0007669"/>
    <property type="project" value="UniProtKB-EC"/>
</dbReference>
<dbReference type="NCBIfam" id="TIGR00357">
    <property type="entry name" value="peptide-methionine (R)-S-oxide reductase MsrB"/>
    <property type="match status" value="1"/>
</dbReference>
<dbReference type="Pfam" id="PF01641">
    <property type="entry name" value="SelR"/>
    <property type="match status" value="1"/>
</dbReference>
<accession>A0A1G6U2A9</accession>
<dbReference type="PROSITE" id="PS51790">
    <property type="entry name" value="MSRB"/>
    <property type="match status" value="1"/>
</dbReference>
<dbReference type="RefSeq" id="WP_091239752.1">
    <property type="nucleotide sequence ID" value="NZ_FNAG01000002.1"/>
</dbReference>
<dbReference type="GO" id="GO:0030091">
    <property type="term" value="P:protein repair"/>
    <property type="evidence" value="ECO:0007669"/>
    <property type="project" value="InterPro"/>
</dbReference>
<gene>
    <name evidence="6" type="ORF">SAMN04488509_102121</name>
</gene>
<dbReference type="PANTHER" id="PTHR10173:SF57">
    <property type="entry name" value="PEPTIDE-METHIONINE (R)-S-OXIDE REDUCTASE"/>
    <property type="match status" value="1"/>
</dbReference>
<evidence type="ECO:0000256" key="1">
    <source>
        <dbReference type="ARBA" id="ARBA00012499"/>
    </source>
</evidence>
<evidence type="ECO:0000313" key="6">
    <source>
        <dbReference type="EMBL" id="SDD35334.1"/>
    </source>
</evidence>
<dbReference type="Gene3D" id="2.170.150.20">
    <property type="entry name" value="Peptide methionine sulfoxide reductase"/>
    <property type="match status" value="1"/>
</dbReference>
<organism evidence="6 7">
    <name type="scientific">Aquimonas voraii</name>
    <dbReference type="NCBI Taxonomy" id="265719"/>
    <lineage>
        <taxon>Bacteria</taxon>
        <taxon>Pseudomonadati</taxon>
        <taxon>Pseudomonadota</taxon>
        <taxon>Gammaproteobacteria</taxon>
        <taxon>Lysobacterales</taxon>
        <taxon>Lysobacteraceae</taxon>
        <taxon>Aquimonas</taxon>
    </lineage>
</organism>
<evidence type="ECO:0000256" key="4">
    <source>
        <dbReference type="SAM" id="SignalP"/>
    </source>
</evidence>
<dbReference type="GO" id="GO:0006979">
    <property type="term" value="P:response to oxidative stress"/>
    <property type="evidence" value="ECO:0007669"/>
    <property type="project" value="InterPro"/>
</dbReference>
<evidence type="ECO:0000259" key="5">
    <source>
        <dbReference type="PROSITE" id="PS51790"/>
    </source>
</evidence>
<proteinExistence type="predicted"/>
<sequence length="177" mass="19630">MKRRPFLWGLGVAALAPAAWLATRGERANAREEVAATSAIETLRKTPAEWKALLTPAAYSVLFEEATERAGSSPLNDEHRPGTYCCAACFLPLFDAAHKYESGTGWPSFFTHLPGVMGTKRDWKLIYPRTEYHCIRCGGHQGHVFDDGPEPTGQRWCNNGLALRFVPQGESLPELRT</sequence>
<dbReference type="STRING" id="265719.SAMN04488509_102121"/>
<reference evidence="6 7" key="1">
    <citation type="submission" date="2016-10" db="EMBL/GenBank/DDBJ databases">
        <authorList>
            <person name="de Groot N.N."/>
        </authorList>
    </citation>
    <scope>NUCLEOTIDE SEQUENCE [LARGE SCALE GENOMIC DNA]</scope>
    <source>
        <strain evidence="6 7">DSM 16957</strain>
    </source>
</reference>
<protein>
    <recommendedName>
        <fullName evidence="1">peptide-methionine (R)-S-oxide reductase</fullName>
        <ecNumber evidence="1">1.8.4.12</ecNumber>
    </recommendedName>
</protein>
<dbReference type="InterPro" id="IPR028427">
    <property type="entry name" value="Met_Sox_Rdtase_MsrB"/>
</dbReference>
<feature type="signal peptide" evidence="4">
    <location>
        <begin position="1"/>
        <end position="21"/>
    </location>
</feature>
<dbReference type="InterPro" id="IPR002579">
    <property type="entry name" value="Met_Sox_Rdtase_MsrB_dom"/>
</dbReference>